<protein>
    <submittedName>
        <fullName evidence="1">Uncharacterized protein</fullName>
    </submittedName>
</protein>
<dbReference type="EMBL" id="CP022657">
    <property type="protein sequence ID" value="ASS74136.1"/>
    <property type="molecule type" value="Genomic_DNA"/>
</dbReference>
<dbReference type="InterPro" id="IPR037891">
    <property type="entry name" value="Cdil-like_sf"/>
</dbReference>
<dbReference type="OrthoDB" id="2610131at2"/>
<sequence length="167" mass="18513">MWGLPKLSSIRTIFRNLRGQAIDFKTISVYVTAQEEVLIIPFGTSKKLWGGAYNLDIVHVLAAGFSDEKLEAKAFQALDEWNSIEPDDSSSRSVLEKHLNVSSFAEAIREMKLVDVGWTPTDGYYVVPTKNEGPSGFVHLEQKIHLGEDLAPGQLATAIRTAIQHSE</sequence>
<gene>
    <name evidence="1" type="ORF">CIG75_03450</name>
</gene>
<evidence type="ECO:0000313" key="1">
    <source>
        <dbReference type="EMBL" id="ASS74136.1"/>
    </source>
</evidence>
<evidence type="ECO:0000313" key="2">
    <source>
        <dbReference type="Proteomes" id="UP000214688"/>
    </source>
</evidence>
<dbReference type="KEGG" id="tab:CIG75_03450"/>
<dbReference type="Proteomes" id="UP000214688">
    <property type="component" value="Chromosome"/>
</dbReference>
<keyword evidence="2" id="KW-1185">Reference proteome</keyword>
<dbReference type="RefSeq" id="WP_094235395.1">
    <property type="nucleotide sequence ID" value="NZ_CP022657.1"/>
</dbReference>
<proteinExistence type="predicted"/>
<name>A0A223CY63_9BACL</name>
<accession>A0A223CY63</accession>
<dbReference type="SUPFAM" id="SSF160207">
    <property type="entry name" value="NMB0488-like"/>
    <property type="match status" value="1"/>
</dbReference>
<dbReference type="AlphaFoldDB" id="A0A223CY63"/>
<reference evidence="1 2" key="1">
    <citation type="journal article" date="2015" name="Int. J. Syst. Evol. Microbiol.">
        <title>Tumebacillus algifaecis sp. nov., isolated from decomposing algal scum.</title>
        <authorList>
            <person name="Wu Y.F."/>
            <person name="Zhang B."/>
            <person name="Xing P."/>
            <person name="Wu Q.L."/>
            <person name="Liu S.J."/>
        </authorList>
    </citation>
    <scope>NUCLEOTIDE SEQUENCE [LARGE SCALE GENOMIC DNA]</scope>
    <source>
        <strain evidence="1 2">THMBR28</strain>
    </source>
</reference>
<organism evidence="1 2">
    <name type="scientific">Tumebacillus algifaecis</name>
    <dbReference type="NCBI Taxonomy" id="1214604"/>
    <lineage>
        <taxon>Bacteria</taxon>
        <taxon>Bacillati</taxon>
        <taxon>Bacillota</taxon>
        <taxon>Bacilli</taxon>
        <taxon>Bacillales</taxon>
        <taxon>Alicyclobacillaceae</taxon>
        <taxon>Tumebacillus</taxon>
    </lineage>
</organism>